<evidence type="ECO:0000256" key="2">
    <source>
        <dbReference type="SAM" id="MobiDB-lite"/>
    </source>
</evidence>
<comment type="caution">
    <text evidence="3">The sequence shown here is derived from an EMBL/GenBank/DDBJ whole genome shotgun (WGS) entry which is preliminary data.</text>
</comment>
<dbReference type="VEuPathDB" id="FungiDB:RhiirFUN_000186"/>
<feature type="compositionally biased region" description="Basic residues" evidence="2">
    <location>
        <begin position="163"/>
        <end position="177"/>
    </location>
</feature>
<dbReference type="VEuPathDB" id="FungiDB:FUN_009792"/>
<evidence type="ECO:0000313" key="4">
    <source>
        <dbReference type="Proteomes" id="UP000233469"/>
    </source>
</evidence>
<evidence type="ECO:0000313" key="3">
    <source>
        <dbReference type="EMBL" id="PKK66277.1"/>
    </source>
</evidence>
<reference evidence="3 4" key="1">
    <citation type="submission" date="2016-04" db="EMBL/GenBank/DDBJ databases">
        <title>Genome analyses suggest a sexual origin of heterokaryosis in a supposedly ancient asexual fungus.</title>
        <authorList>
            <person name="Ropars J."/>
            <person name="Sedzielewska K."/>
            <person name="Noel J."/>
            <person name="Charron P."/>
            <person name="Farinelli L."/>
            <person name="Marton T."/>
            <person name="Kruger M."/>
            <person name="Pelin A."/>
            <person name="Brachmann A."/>
            <person name="Corradi N."/>
        </authorList>
    </citation>
    <scope>NUCLEOTIDE SEQUENCE [LARGE SCALE GENOMIC DNA]</scope>
    <source>
        <strain evidence="3 4">C2</strain>
    </source>
</reference>
<feature type="coiled-coil region" evidence="1">
    <location>
        <begin position="91"/>
        <end position="118"/>
    </location>
</feature>
<proteinExistence type="predicted"/>
<accession>A0A2N1MXA5</accession>
<feature type="region of interest" description="Disordered" evidence="2">
    <location>
        <begin position="163"/>
        <end position="184"/>
    </location>
</feature>
<protein>
    <submittedName>
        <fullName evidence="3">Uncharacterized protein</fullName>
    </submittedName>
</protein>
<name>A0A2N1MXA5_9GLOM</name>
<dbReference type="AlphaFoldDB" id="A0A2N1MXA5"/>
<reference evidence="3 4" key="2">
    <citation type="submission" date="2017-10" db="EMBL/GenBank/DDBJ databases">
        <title>Extensive intraspecific genome diversity in a model arbuscular mycorrhizal fungus.</title>
        <authorList>
            <person name="Chen E.C.H."/>
            <person name="Morin E."/>
            <person name="Baudet D."/>
            <person name="Noel J."/>
            <person name="Ndikumana S."/>
            <person name="Charron P."/>
            <person name="St-Onge C."/>
            <person name="Giorgi J."/>
            <person name="Grigoriev I.V."/>
            <person name="Roux C."/>
            <person name="Martin F.M."/>
            <person name="Corradi N."/>
        </authorList>
    </citation>
    <scope>NUCLEOTIDE SEQUENCE [LARGE SCALE GENOMIC DNA]</scope>
    <source>
        <strain evidence="3 4">C2</strain>
    </source>
</reference>
<feature type="coiled-coil region" evidence="1">
    <location>
        <begin position="31"/>
        <end position="65"/>
    </location>
</feature>
<sequence length="184" mass="21374">MNKLETRVPSVIYFLAVFLMKWAGLATKKIIEEYIECHMNAESQIERMEDDKKMAAAEFDELKWEYDGLSSAFDNFKKNSADSSLTNGLMITDLEGRIRNLEANITAKENIIRNLEVDVTAKEQIILEKSEQTNMLWEKIRGLEAKMEKSTCQNTDMDLDKKQTKKKCPTKREKGRNHNILEME</sequence>
<keyword evidence="1" id="KW-0175">Coiled coil</keyword>
<organism evidence="3 4">
    <name type="scientific">Rhizophagus irregularis</name>
    <dbReference type="NCBI Taxonomy" id="588596"/>
    <lineage>
        <taxon>Eukaryota</taxon>
        <taxon>Fungi</taxon>
        <taxon>Fungi incertae sedis</taxon>
        <taxon>Mucoromycota</taxon>
        <taxon>Glomeromycotina</taxon>
        <taxon>Glomeromycetes</taxon>
        <taxon>Glomerales</taxon>
        <taxon>Glomeraceae</taxon>
        <taxon>Rhizophagus</taxon>
    </lineage>
</organism>
<dbReference type="EMBL" id="LLXL01001115">
    <property type="protein sequence ID" value="PKK66277.1"/>
    <property type="molecule type" value="Genomic_DNA"/>
</dbReference>
<evidence type="ECO:0000256" key="1">
    <source>
        <dbReference type="SAM" id="Coils"/>
    </source>
</evidence>
<dbReference type="VEuPathDB" id="FungiDB:RhiirA1_237898"/>
<dbReference type="Proteomes" id="UP000233469">
    <property type="component" value="Unassembled WGS sequence"/>
</dbReference>
<gene>
    <name evidence="3" type="ORF">RhiirC2_868394</name>
</gene>